<keyword evidence="3" id="KW-0341">Growth regulation</keyword>
<accession>A0AAD9TJS0</accession>
<name>A0AAD9TJS0_9ROSI</name>
<evidence type="ECO:0000256" key="1">
    <source>
        <dbReference type="ARBA" id="ARBA00006974"/>
    </source>
</evidence>
<comment type="similarity">
    <text evidence="1">Belongs to the ARG7 family.</text>
</comment>
<keyword evidence="5" id="KW-1185">Reference proteome</keyword>
<dbReference type="EMBL" id="JANJYI010000009">
    <property type="protein sequence ID" value="KAK2637430.1"/>
    <property type="molecule type" value="Genomic_DNA"/>
</dbReference>
<sequence length="153" mass="17359">MISLKKLIRMAKKWQKLVVRNRKRLSFPRTNRTVDAESCSTSSSSSMVEKGHFVVYSADQTRFVIPLKYLENSIIKDLFKMAEDEFGLPSSGPITLPCDAVFMEYAISLIRRRPEKNVEKALLLSLATGHCLPSSYLHGQELNNQQSSLICSF</sequence>
<protein>
    <recommendedName>
        <fullName evidence="6">Small auxin up regulated protein</fullName>
    </recommendedName>
</protein>
<dbReference type="GO" id="GO:0009733">
    <property type="term" value="P:response to auxin"/>
    <property type="evidence" value="ECO:0007669"/>
    <property type="project" value="InterPro"/>
</dbReference>
<evidence type="ECO:0000256" key="2">
    <source>
        <dbReference type="ARBA" id="ARBA00022473"/>
    </source>
</evidence>
<evidence type="ECO:0000313" key="4">
    <source>
        <dbReference type="EMBL" id="KAK2637430.1"/>
    </source>
</evidence>
<keyword evidence="2" id="KW-0217">Developmental protein</keyword>
<dbReference type="Proteomes" id="UP001280121">
    <property type="component" value="Unassembled WGS sequence"/>
</dbReference>
<dbReference type="PANTHER" id="PTHR31175">
    <property type="entry name" value="AUXIN-RESPONSIVE FAMILY PROTEIN"/>
    <property type="match status" value="1"/>
</dbReference>
<dbReference type="Pfam" id="PF02519">
    <property type="entry name" value="Auxin_inducible"/>
    <property type="match status" value="1"/>
</dbReference>
<gene>
    <name evidence="4" type="ORF">Ddye_032222</name>
</gene>
<evidence type="ECO:0000313" key="5">
    <source>
        <dbReference type="Proteomes" id="UP001280121"/>
    </source>
</evidence>
<reference evidence="4" key="1">
    <citation type="journal article" date="2023" name="Plant J.">
        <title>Genome sequences and population genomics provide insights into the demographic history, inbreeding, and mutation load of two 'living fossil' tree species of Dipteronia.</title>
        <authorList>
            <person name="Feng Y."/>
            <person name="Comes H.P."/>
            <person name="Chen J."/>
            <person name="Zhu S."/>
            <person name="Lu R."/>
            <person name="Zhang X."/>
            <person name="Li P."/>
            <person name="Qiu J."/>
            <person name="Olsen K.M."/>
            <person name="Qiu Y."/>
        </authorList>
    </citation>
    <scope>NUCLEOTIDE SEQUENCE</scope>
    <source>
        <strain evidence="4">KIB01</strain>
    </source>
</reference>
<dbReference type="PANTHER" id="PTHR31175:SF82">
    <property type="entry name" value="AUXIN-RESPONSIVE PROTEIN SAUR65"/>
    <property type="match status" value="1"/>
</dbReference>
<dbReference type="InterPro" id="IPR003676">
    <property type="entry name" value="SAUR_fam"/>
</dbReference>
<evidence type="ECO:0008006" key="6">
    <source>
        <dbReference type="Google" id="ProtNLM"/>
    </source>
</evidence>
<comment type="caution">
    <text evidence="4">The sequence shown here is derived from an EMBL/GenBank/DDBJ whole genome shotgun (WGS) entry which is preliminary data.</text>
</comment>
<proteinExistence type="inferred from homology"/>
<evidence type="ECO:0000256" key="3">
    <source>
        <dbReference type="ARBA" id="ARBA00022604"/>
    </source>
</evidence>
<organism evidence="4 5">
    <name type="scientific">Dipteronia dyeriana</name>
    <dbReference type="NCBI Taxonomy" id="168575"/>
    <lineage>
        <taxon>Eukaryota</taxon>
        <taxon>Viridiplantae</taxon>
        <taxon>Streptophyta</taxon>
        <taxon>Embryophyta</taxon>
        <taxon>Tracheophyta</taxon>
        <taxon>Spermatophyta</taxon>
        <taxon>Magnoliopsida</taxon>
        <taxon>eudicotyledons</taxon>
        <taxon>Gunneridae</taxon>
        <taxon>Pentapetalae</taxon>
        <taxon>rosids</taxon>
        <taxon>malvids</taxon>
        <taxon>Sapindales</taxon>
        <taxon>Sapindaceae</taxon>
        <taxon>Hippocastanoideae</taxon>
        <taxon>Acereae</taxon>
        <taxon>Dipteronia</taxon>
    </lineage>
</organism>
<dbReference type="AlphaFoldDB" id="A0AAD9TJS0"/>